<dbReference type="InterPro" id="IPR001138">
    <property type="entry name" value="Zn2Cys6_DnaBD"/>
</dbReference>
<dbReference type="AlphaFoldDB" id="A0A0L1IZA8"/>
<dbReference type="EMBL" id="JNOM01000183">
    <property type="protein sequence ID" value="KNG84891.1"/>
    <property type="molecule type" value="Genomic_DNA"/>
</dbReference>
<evidence type="ECO:0000313" key="9">
    <source>
        <dbReference type="Proteomes" id="UP000037505"/>
    </source>
</evidence>
<proteinExistence type="predicted"/>
<dbReference type="PROSITE" id="PS00463">
    <property type="entry name" value="ZN2_CY6_FUNGAL_1"/>
    <property type="match status" value="1"/>
</dbReference>
<dbReference type="STRING" id="1509407.A0A0L1IZA8"/>
<sequence length="489" mass="54574">MGSVSELTKKSRRSAPKVKTGCLTCKIRRVKCDEQRPDCLRCTSTGRHCDGYPSDNSALVQKWIWRPASINSYCIPFKVPGSQADRQLLHYYCCQAAESLSSYTDPTLWTTLILQRSHHEPVIRSALVTFSSLYQNHLSGELSGYNNDKLPPLKTLQRIAKCHRQLTTYLSSPGALPEVALTCSVLFYAFEALIGNTKQAIKHLDLSLTLLQRCQNDSSSLSKPDDIIPHLAALLSCLDVQASVYDQQRGLPRLALTSPSETCGTQNVVPETFIDVSQSEAVLLKLQNWIARHLAINAKVKHNPLSEIPPQVLHERGVLEGQFQRYLTAVDKLYEGSEERVAKRILLLRIQAQMYYAVILQRFPWPCGLLSSISRPVSPLKTSRSQPAPDDWIDAALSEMSILLNTSPQYTATRSRPFTLSTQLVGGLLYACLRTTRQDTLKTALFLLQHPNLPGRDGLWDAKATESAVRSLLAKFSAEHDAGDRLCPF</sequence>
<dbReference type="PROSITE" id="PS50048">
    <property type="entry name" value="ZN2_CY6_FUNGAL_2"/>
    <property type="match status" value="1"/>
</dbReference>
<reference evidence="8 9" key="1">
    <citation type="submission" date="2014-06" db="EMBL/GenBank/DDBJ databases">
        <title>The Genome of the Aflatoxigenic Filamentous Fungus Aspergillus nomius.</title>
        <authorList>
            <person name="Moore M.G."/>
            <person name="Shannon B.M."/>
            <person name="Brian M.M."/>
        </authorList>
    </citation>
    <scope>NUCLEOTIDE SEQUENCE [LARGE SCALE GENOMIC DNA]</scope>
    <source>
        <strain evidence="8 9">NRRL 13137</strain>
    </source>
</reference>
<dbReference type="InterPro" id="IPR036864">
    <property type="entry name" value="Zn2-C6_fun-type_DNA-bd_sf"/>
</dbReference>
<dbReference type="PANTHER" id="PTHR36206">
    <property type="entry name" value="ASPERCRYPTIN BIOSYNTHESIS CLUSTER-SPECIFIC TRANSCRIPTION REGULATOR ATNN-RELATED"/>
    <property type="match status" value="1"/>
</dbReference>
<dbReference type="GO" id="GO:0003677">
    <property type="term" value="F:DNA binding"/>
    <property type="evidence" value="ECO:0007669"/>
    <property type="project" value="UniProtKB-KW"/>
</dbReference>
<keyword evidence="5" id="KW-0804">Transcription</keyword>
<name>A0A0L1IZA8_ASPN3</name>
<gene>
    <name evidence="8" type="ORF">ANOM_006859</name>
</gene>
<evidence type="ECO:0000256" key="4">
    <source>
        <dbReference type="ARBA" id="ARBA00023125"/>
    </source>
</evidence>
<evidence type="ECO:0000256" key="2">
    <source>
        <dbReference type="ARBA" id="ARBA00022833"/>
    </source>
</evidence>
<protein>
    <recommendedName>
        <fullName evidence="7">Zn(2)-C6 fungal-type domain-containing protein</fullName>
    </recommendedName>
</protein>
<dbReference type="GO" id="GO:0008270">
    <property type="term" value="F:zinc ion binding"/>
    <property type="evidence" value="ECO:0007669"/>
    <property type="project" value="InterPro"/>
</dbReference>
<evidence type="ECO:0000313" key="8">
    <source>
        <dbReference type="EMBL" id="KNG84891.1"/>
    </source>
</evidence>
<dbReference type="OrthoDB" id="3598904at2759"/>
<evidence type="ECO:0000256" key="5">
    <source>
        <dbReference type="ARBA" id="ARBA00023163"/>
    </source>
</evidence>
<dbReference type="CDD" id="cd00067">
    <property type="entry name" value="GAL4"/>
    <property type="match status" value="1"/>
</dbReference>
<dbReference type="RefSeq" id="XP_015405814.1">
    <property type="nucleotide sequence ID" value="XM_015552115.1"/>
</dbReference>
<dbReference type="Gene3D" id="4.10.240.10">
    <property type="entry name" value="Zn(2)-C6 fungal-type DNA-binding domain"/>
    <property type="match status" value="1"/>
</dbReference>
<accession>A0A0L1IZA8</accession>
<comment type="caution">
    <text evidence="8">The sequence shown here is derived from an EMBL/GenBank/DDBJ whole genome shotgun (WGS) entry which is preliminary data.</text>
</comment>
<feature type="domain" description="Zn(2)-C6 fungal-type" evidence="7">
    <location>
        <begin position="21"/>
        <end position="49"/>
    </location>
</feature>
<dbReference type="SMART" id="SM00066">
    <property type="entry name" value="GAL4"/>
    <property type="match status" value="1"/>
</dbReference>
<dbReference type="Proteomes" id="UP000037505">
    <property type="component" value="Unassembled WGS sequence"/>
</dbReference>
<evidence type="ECO:0000259" key="7">
    <source>
        <dbReference type="PROSITE" id="PS50048"/>
    </source>
</evidence>
<dbReference type="GO" id="GO:0000981">
    <property type="term" value="F:DNA-binding transcription factor activity, RNA polymerase II-specific"/>
    <property type="evidence" value="ECO:0007669"/>
    <property type="project" value="InterPro"/>
</dbReference>
<keyword evidence="6" id="KW-0539">Nucleus</keyword>
<dbReference type="GO" id="GO:0009893">
    <property type="term" value="P:positive regulation of metabolic process"/>
    <property type="evidence" value="ECO:0007669"/>
    <property type="project" value="UniProtKB-ARBA"/>
</dbReference>
<dbReference type="Pfam" id="PF00172">
    <property type="entry name" value="Zn_clus"/>
    <property type="match status" value="1"/>
</dbReference>
<evidence type="ECO:0000256" key="1">
    <source>
        <dbReference type="ARBA" id="ARBA00022723"/>
    </source>
</evidence>
<keyword evidence="4" id="KW-0238">DNA-binding</keyword>
<keyword evidence="9" id="KW-1185">Reference proteome</keyword>
<keyword evidence="1" id="KW-0479">Metal-binding</keyword>
<keyword evidence="3" id="KW-0805">Transcription regulation</keyword>
<evidence type="ECO:0000256" key="6">
    <source>
        <dbReference type="ARBA" id="ARBA00023242"/>
    </source>
</evidence>
<keyword evidence="2" id="KW-0862">Zinc</keyword>
<dbReference type="InterPro" id="IPR052360">
    <property type="entry name" value="Transcr_Regulatory_Proteins"/>
</dbReference>
<evidence type="ECO:0000256" key="3">
    <source>
        <dbReference type="ARBA" id="ARBA00023015"/>
    </source>
</evidence>
<organism evidence="8 9">
    <name type="scientific">Aspergillus nomiae NRRL (strain ATCC 15546 / NRRL 13137 / CBS 260.88 / M93)</name>
    <dbReference type="NCBI Taxonomy" id="1509407"/>
    <lineage>
        <taxon>Eukaryota</taxon>
        <taxon>Fungi</taxon>
        <taxon>Dikarya</taxon>
        <taxon>Ascomycota</taxon>
        <taxon>Pezizomycotina</taxon>
        <taxon>Eurotiomycetes</taxon>
        <taxon>Eurotiomycetidae</taxon>
        <taxon>Eurotiales</taxon>
        <taxon>Aspergillaceae</taxon>
        <taxon>Aspergillus</taxon>
        <taxon>Aspergillus subgen. Circumdati</taxon>
    </lineage>
</organism>
<dbReference type="GeneID" id="26808663"/>
<dbReference type="SUPFAM" id="SSF57701">
    <property type="entry name" value="Zn2/Cys6 DNA-binding domain"/>
    <property type="match status" value="1"/>
</dbReference>
<dbReference type="PANTHER" id="PTHR36206:SF4">
    <property type="entry name" value="HYPOTHETICAL CONSERVED PROTEIN (EUROFUNG)-RELATED"/>
    <property type="match status" value="1"/>
</dbReference>